<gene>
    <name evidence="5" type="primary">gb01190</name>
    <name evidence="5" type="ORF">PR202_gb01190</name>
</gene>
<dbReference type="PROSITE" id="PS00107">
    <property type="entry name" value="PROTEIN_KINASE_ATP"/>
    <property type="match status" value="1"/>
</dbReference>
<dbReference type="InterPro" id="IPR017441">
    <property type="entry name" value="Protein_kinase_ATP_BS"/>
</dbReference>
<feature type="domain" description="Protein kinase" evidence="4">
    <location>
        <begin position="43"/>
        <end position="226"/>
    </location>
</feature>
<dbReference type="Gene3D" id="1.10.510.10">
    <property type="entry name" value="Transferase(Phosphotransferase) domain 1"/>
    <property type="match status" value="1"/>
</dbReference>
<dbReference type="Pfam" id="PF07714">
    <property type="entry name" value="PK_Tyr_Ser-Thr"/>
    <property type="match status" value="1"/>
</dbReference>
<reference evidence="5" key="2">
    <citation type="submission" date="2021-12" db="EMBL/GenBank/DDBJ databases">
        <title>Resequencing data analysis of finger millet.</title>
        <authorList>
            <person name="Hatakeyama M."/>
            <person name="Aluri S."/>
            <person name="Balachadran M.T."/>
            <person name="Sivarajan S.R."/>
            <person name="Poveda L."/>
            <person name="Shimizu-Inatsugi R."/>
            <person name="Schlapbach R."/>
            <person name="Sreeman S.M."/>
            <person name="Shimizu K.K."/>
        </authorList>
    </citation>
    <scope>NUCLEOTIDE SEQUENCE</scope>
</reference>
<evidence type="ECO:0000259" key="4">
    <source>
        <dbReference type="PROSITE" id="PS50011"/>
    </source>
</evidence>
<dbReference type="GO" id="GO:0005524">
    <property type="term" value="F:ATP binding"/>
    <property type="evidence" value="ECO:0007669"/>
    <property type="project" value="UniProtKB-UniRule"/>
</dbReference>
<protein>
    <recommendedName>
        <fullName evidence="4">Protein kinase domain-containing protein</fullName>
    </recommendedName>
</protein>
<dbReference type="InterPro" id="IPR001245">
    <property type="entry name" value="Ser-Thr/Tyr_kinase_cat_dom"/>
</dbReference>
<dbReference type="PANTHER" id="PTHR27005:SF363">
    <property type="entry name" value="OS07G0494300 PROTEIN"/>
    <property type="match status" value="1"/>
</dbReference>
<dbReference type="SUPFAM" id="SSF56112">
    <property type="entry name" value="Protein kinase-like (PK-like)"/>
    <property type="match status" value="1"/>
</dbReference>
<dbReference type="GO" id="GO:0005886">
    <property type="term" value="C:plasma membrane"/>
    <property type="evidence" value="ECO:0007669"/>
    <property type="project" value="TreeGrafter"/>
</dbReference>
<dbReference type="PROSITE" id="PS50011">
    <property type="entry name" value="PROTEIN_KINASE_DOM"/>
    <property type="match status" value="1"/>
</dbReference>
<dbReference type="PANTHER" id="PTHR27005">
    <property type="entry name" value="WALL-ASSOCIATED RECEPTOR KINASE-LIKE 21"/>
    <property type="match status" value="1"/>
</dbReference>
<dbReference type="GO" id="GO:0007166">
    <property type="term" value="P:cell surface receptor signaling pathway"/>
    <property type="evidence" value="ECO:0007669"/>
    <property type="project" value="InterPro"/>
</dbReference>
<dbReference type="Proteomes" id="UP001054889">
    <property type="component" value="Unassembled WGS sequence"/>
</dbReference>
<keyword evidence="1 3" id="KW-0547">Nucleotide-binding</keyword>
<dbReference type="FunFam" id="3.30.200.20:FF:000337">
    <property type="entry name" value="Wall-associated receptor kinase 3"/>
    <property type="match status" value="1"/>
</dbReference>
<sequence length="226" mass="25967">MIMELPENKLTNFIHGNQEAKWRPVSNHNINNFTEDEIKRITNNYGTPIGKGGFGQVYQGSLDDGTLVAVKKYICQNLKEGFAKEITVHCQINHKNVVRLYGYCTEENALMIVTEYVPRGNLRDLLHGSDDPISLDTRKDARYGGNLSNKYIHIWKMADGSGRVAFDKEIAVEEGDIFILEEMGKMAIECLKEYPDERPEMVVVVERLQKLKTDWMEARRKKLQDL</sequence>
<dbReference type="InterPro" id="IPR000719">
    <property type="entry name" value="Prot_kinase_dom"/>
</dbReference>
<keyword evidence="6" id="KW-1185">Reference proteome</keyword>
<dbReference type="GO" id="GO:0004674">
    <property type="term" value="F:protein serine/threonine kinase activity"/>
    <property type="evidence" value="ECO:0007669"/>
    <property type="project" value="TreeGrafter"/>
</dbReference>
<accession>A0AAV5DTJ4</accession>
<dbReference type="InterPro" id="IPR045274">
    <property type="entry name" value="WAK-like"/>
</dbReference>
<evidence type="ECO:0000256" key="2">
    <source>
        <dbReference type="ARBA" id="ARBA00022840"/>
    </source>
</evidence>
<evidence type="ECO:0000313" key="6">
    <source>
        <dbReference type="Proteomes" id="UP001054889"/>
    </source>
</evidence>
<reference evidence="5" key="1">
    <citation type="journal article" date="2018" name="DNA Res.">
        <title>Multiple hybrid de novo genome assembly of finger millet, an orphan allotetraploid crop.</title>
        <authorList>
            <person name="Hatakeyama M."/>
            <person name="Aluri S."/>
            <person name="Balachadran M.T."/>
            <person name="Sivarajan S.R."/>
            <person name="Patrignani A."/>
            <person name="Gruter S."/>
            <person name="Poveda L."/>
            <person name="Shimizu-Inatsugi R."/>
            <person name="Baeten J."/>
            <person name="Francoijs K.J."/>
            <person name="Nataraja K.N."/>
            <person name="Reddy Y.A.N."/>
            <person name="Phadnis S."/>
            <person name="Ravikumar R.L."/>
            <person name="Schlapbach R."/>
            <person name="Sreeman S.M."/>
            <person name="Shimizu K.K."/>
        </authorList>
    </citation>
    <scope>NUCLEOTIDE SEQUENCE</scope>
</reference>
<keyword evidence="2 3" id="KW-0067">ATP-binding</keyword>
<organism evidence="5 6">
    <name type="scientific">Eleusine coracana subsp. coracana</name>
    <dbReference type="NCBI Taxonomy" id="191504"/>
    <lineage>
        <taxon>Eukaryota</taxon>
        <taxon>Viridiplantae</taxon>
        <taxon>Streptophyta</taxon>
        <taxon>Embryophyta</taxon>
        <taxon>Tracheophyta</taxon>
        <taxon>Spermatophyta</taxon>
        <taxon>Magnoliopsida</taxon>
        <taxon>Liliopsida</taxon>
        <taxon>Poales</taxon>
        <taxon>Poaceae</taxon>
        <taxon>PACMAD clade</taxon>
        <taxon>Chloridoideae</taxon>
        <taxon>Cynodonteae</taxon>
        <taxon>Eleusininae</taxon>
        <taxon>Eleusine</taxon>
    </lineage>
</organism>
<name>A0AAV5DTJ4_ELECO</name>
<feature type="binding site" evidence="3">
    <location>
        <position position="72"/>
    </location>
    <ligand>
        <name>ATP</name>
        <dbReference type="ChEBI" id="CHEBI:30616"/>
    </ligand>
</feature>
<dbReference type="EMBL" id="BQKI01000071">
    <property type="protein sequence ID" value="GJN14369.1"/>
    <property type="molecule type" value="Genomic_DNA"/>
</dbReference>
<evidence type="ECO:0000313" key="5">
    <source>
        <dbReference type="EMBL" id="GJN14369.1"/>
    </source>
</evidence>
<comment type="caution">
    <text evidence="5">The sequence shown here is derived from an EMBL/GenBank/DDBJ whole genome shotgun (WGS) entry which is preliminary data.</text>
</comment>
<dbReference type="InterPro" id="IPR011009">
    <property type="entry name" value="Kinase-like_dom_sf"/>
</dbReference>
<evidence type="ECO:0000256" key="1">
    <source>
        <dbReference type="ARBA" id="ARBA00022741"/>
    </source>
</evidence>
<evidence type="ECO:0000256" key="3">
    <source>
        <dbReference type="PROSITE-ProRule" id="PRU10141"/>
    </source>
</evidence>
<dbReference type="AlphaFoldDB" id="A0AAV5DTJ4"/>
<proteinExistence type="predicted"/>